<keyword evidence="1" id="KW-0808">Transferase</keyword>
<dbReference type="InterPro" id="IPR001296">
    <property type="entry name" value="Glyco_trans_1"/>
</dbReference>
<dbReference type="Proteomes" id="UP000324575">
    <property type="component" value="Unassembled WGS sequence"/>
</dbReference>
<dbReference type="Gene3D" id="3.40.50.2000">
    <property type="entry name" value="Glycogen Phosphorylase B"/>
    <property type="match status" value="1"/>
</dbReference>
<evidence type="ECO:0000259" key="2">
    <source>
        <dbReference type="Pfam" id="PF00534"/>
    </source>
</evidence>
<dbReference type="GO" id="GO:0009103">
    <property type="term" value="P:lipopolysaccharide biosynthetic process"/>
    <property type="evidence" value="ECO:0007669"/>
    <property type="project" value="TreeGrafter"/>
</dbReference>
<comment type="caution">
    <text evidence="3">The sequence shown here is derived from an EMBL/GenBank/DDBJ whole genome shotgun (WGS) entry which is preliminary data.</text>
</comment>
<name>A0A5M8P5G7_9BACT</name>
<evidence type="ECO:0000256" key="1">
    <source>
        <dbReference type="ARBA" id="ARBA00022679"/>
    </source>
</evidence>
<organism evidence="3 4">
    <name type="scientific">Candidatus Ordinivivax streblomastigis</name>
    <dbReference type="NCBI Taxonomy" id="2540710"/>
    <lineage>
        <taxon>Bacteria</taxon>
        <taxon>Pseudomonadati</taxon>
        <taxon>Bacteroidota</taxon>
        <taxon>Bacteroidia</taxon>
        <taxon>Bacteroidales</taxon>
        <taxon>Candidatus Ordinivivax</taxon>
    </lineage>
</organism>
<evidence type="ECO:0000313" key="3">
    <source>
        <dbReference type="EMBL" id="KAA6303628.1"/>
    </source>
</evidence>
<gene>
    <name evidence="3" type="ORF">EZS26_000179</name>
</gene>
<dbReference type="GO" id="GO:0016757">
    <property type="term" value="F:glycosyltransferase activity"/>
    <property type="evidence" value="ECO:0007669"/>
    <property type="project" value="InterPro"/>
</dbReference>
<dbReference type="AlphaFoldDB" id="A0A5M8P5G7"/>
<dbReference type="PANTHER" id="PTHR46401">
    <property type="entry name" value="GLYCOSYLTRANSFERASE WBBK-RELATED"/>
    <property type="match status" value="1"/>
</dbReference>
<dbReference type="EMBL" id="SNRX01000001">
    <property type="protein sequence ID" value="KAA6303628.1"/>
    <property type="molecule type" value="Genomic_DNA"/>
</dbReference>
<feature type="domain" description="Glycosyl transferase family 1" evidence="2">
    <location>
        <begin position="187"/>
        <end position="337"/>
    </location>
</feature>
<sequence>MKTIVVSGINLFMGGTLKVMQDCLSALSRYALANDYQIVAMVYDETLYAHYERVRYISFPKSRKSYLHRLYYEYIGFKKLSKQLRPYAWFSLHDTTPNVVAERQAVYCHNPFPFYRAGWKDLLLQPNIFLLSLLTRHIIYKINIKRNNQVVVQQEWIRQAFRKQFSINNVVVALPMHITEMIEQAAKPRETGKTIFFYPAGPVVHKNFEAVCKAAVLLEKEGVQNFEVVLTTNGKENRYTQWLFKAYSNAKHIRFEGFLKREEMDHYYQNADCLVFPSKVETWGLPITEAKERHLPILIADRPYAKESVGQYEKVRFFNPHDAGELARVMKSFIDHTIHYDNTFEVNHQGTVTRSWEELFDILFGTHKTVCP</sequence>
<protein>
    <recommendedName>
        <fullName evidence="2">Glycosyl transferase family 1 domain-containing protein</fullName>
    </recommendedName>
</protein>
<evidence type="ECO:0000313" key="4">
    <source>
        <dbReference type="Proteomes" id="UP000324575"/>
    </source>
</evidence>
<accession>A0A5M8P5G7</accession>
<reference evidence="3 4" key="1">
    <citation type="submission" date="2019-03" db="EMBL/GenBank/DDBJ databases">
        <title>Single cell metagenomics reveals metabolic interactions within the superorganism composed of flagellate Streblomastix strix and complex community of Bacteroidetes bacteria on its surface.</title>
        <authorList>
            <person name="Treitli S.C."/>
            <person name="Kolisko M."/>
            <person name="Husnik F."/>
            <person name="Keeling P."/>
            <person name="Hampl V."/>
        </authorList>
    </citation>
    <scope>NUCLEOTIDE SEQUENCE [LARGE SCALE GENOMIC DNA]</scope>
    <source>
        <strain evidence="3">St1</strain>
    </source>
</reference>
<dbReference type="Pfam" id="PF00534">
    <property type="entry name" value="Glycos_transf_1"/>
    <property type="match status" value="1"/>
</dbReference>
<dbReference type="SUPFAM" id="SSF53756">
    <property type="entry name" value="UDP-Glycosyltransferase/glycogen phosphorylase"/>
    <property type="match status" value="1"/>
</dbReference>
<dbReference type="PANTHER" id="PTHR46401:SF2">
    <property type="entry name" value="GLYCOSYLTRANSFERASE WBBK-RELATED"/>
    <property type="match status" value="1"/>
</dbReference>
<proteinExistence type="predicted"/>